<feature type="domain" description="Thiolase C-terminal" evidence="11">
    <location>
        <begin position="270"/>
        <end position="399"/>
    </location>
</feature>
<dbReference type="Proteomes" id="UP001198983">
    <property type="component" value="Chromosome"/>
</dbReference>
<dbReference type="SUPFAM" id="SSF53901">
    <property type="entry name" value="Thiolase-like"/>
    <property type="match status" value="2"/>
</dbReference>
<dbReference type="Pfam" id="PF02803">
    <property type="entry name" value="Thiolase_C"/>
    <property type="match status" value="1"/>
</dbReference>
<feature type="active site" description="Acyl-thioester intermediate" evidence="8">
    <location>
        <position position="88"/>
    </location>
</feature>
<accession>A0AAX2ZAT1</accession>
<dbReference type="KEGG" id="tem:JW646_12215"/>
<gene>
    <name evidence="12" type="ORF">JW646_12215</name>
</gene>
<name>A0AAX2ZAT1_9FIRM</name>
<evidence type="ECO:0000313" key="13">
    <source>
        <dbReference type="Proteomes" id="UP001198983"/>
    </source>
</evidence>
<evidence type="ECO:0000256" key="5">
    <source>
        <dbReference type="ARBA" id="ARBA00030755"/>
    </source>
</evidence>
<sequence length="402" mass="42555">MSKVYIVEAKRSALGKFLGTISTLSPAELAGQVIKAVIEETKIDPKKIDEVVLGNVLSAGHGQNLGRQAAIAGGIPAEVPAYAINILCGSGMKSVMTAYGQIKSGMANLVIAGGVEVMSQAAFTVDGKTRQGNKMGSIQLKDTLLSDGLTDVFNNYHMGMTAENIVEKYSLSREAQDKLAIRSQEKAIAAVDSNRFKDEIVPIKVKNRKETIEFSKDEYPNRNTSLEKLSTLRPAFKADGSVTAGNASGINDGAAILLIASEKAIKEYNLTPMAEIVSVGQGGVDPSVMGLGPVPAINNAIEDSGLELKNMELLELNEAFAAQALGVITELKEKHNVDDTWFEERMNVNGGAIALGHPLGASGGRIITTLVHEMKKRDLNYGLASLCIGGGMGTAIVIKLAK</sequence>
<evidence type="ECO:0000256" key="9">
    <source>
        <dbReference type="RuleBase" id="RU003557"/>
    </source>
</evidence>
<feature type="domain" description="Thiolase N-terminal" evidence="10">
    <location>
        <begin position="4"/>
        <end position="262"/>
    </location>
</feature>
<dbReference type="NCBIfam" id="TIGR01930">
    <property type="entry name" value="AcCoA-C-Actrans"/>
    <property type="match status" value="1"/>
</dbReference>
<keyword evidence="3 9" id="KW-0808">Transferase</keyword>
<keyword evidence="4 9" id="KW-0012">Acyltransferase</keyword>
<dbReference type="RefSeq" id="WP_228415307.1">
    <property type="nucleotide sequence ID" value="NZ_CP081135.1"/>
</dbReference>
<dbReference type="FunFam" id="3.40.47.10:FF:000010">
    <property type="entry name" value="Acetyl-CoA acetyltransferase (Thiolase)"/>
    <property type="match status" value="1"/>
</dbReference>
<evidence type="ECO:0000256" key="3">
    <source>
        <dbReference type="ARBA" id="ARBA00022679"/>
    </source>
</evidence>
<dbReference type="InterPro" id="IPR020616">
    <property type="entry name" value="Thiolase_N"/>
</dbReference>
<dbReference type="CDD" id="cd00751">
    <property type="entry name" value="thiolase"/>
    <property type="match status" value="1"/>
</dbReference>
<dbReference type="InterPro" id="IPR016039">
    <property type="entry name" value="Thiolase-like"/>
</dbReference>
<dbReference type="PROSITE" id="PS00098">
    <property type="entry name" value="THIOLASE_1"/>
    <property type="match status" value="1"/>
</dbReference>
<dbReference type="Gene3D" id="3.40.47.10">
    <property type="match status" value="2"/>
</dbReference>
<dbReference type="InterPro" id="IPR020610">
    <property type="entry name" value="Thiolase_AS"/>
</dbReference>
<reference evidence="12 13" key="1">
    <citation type="journal article" date="2023" name="Int. J. Syst. Evol. Microbiol.">
        <title>Terrisporobacter hibernicus sp. nov., isolated from bovine faeces in Northern Ireland.</title>
        <authorList>
            <person name="Mitchell M."/>
            <person name="Nguyen S.V."/>
            <person name="Connor M."/>
            <person name="Fairley D.J."/>
            <person name="Donoghue O."/>
            <person name="Marshall H."/>
            <person name="Koolman L."/>
            <person name="McMullan G."/>
            <person name="Schaffer K.E."/>
            <person name="McGrath J.W."/>
            <person name="Fanning S."/>
        </authorList>
    </citation>
    <scope>NUCLEOTIDE SEQUENCE [LARGE SCALE GENOMIC DNA]</scope>
    <source>
        <strain evidence="12 13">MCA3</strain>
    </source>
</reference>
<evidence type="ECO:0000256" key="2">
    <source>
        <dbReference type="ARBA" id="ARBA00012705"/>
    </source>
</evidence>
<dbReference type="PANTHER" id="PTHR18919">
    <property type="entry name" value="ACETYL-COA C-ACYLTRANSFERASE"/>
    <property type="match status" value="1"/>
</dbReference>
<evidence type="ECO:0000256" key="6">
    <source>
        <dbReference type="ARBA" id="ARBA00044137"/>
    </source>
</evidence>
<dbReference type="EMBL" id="CP081135">
    <property type="protein sequence ID" value="UEL46409.1"/>
    <property type="molecule type" value="Genomic_DNA"/>
</dbReference>
<evidence type="ECO:0000256" key="7">
    <source>
        <dbReference type="ARBA" id="ARBA00051550"/>
    </source>
</evidence>
<dbReference type="PIRSF" id="PIRSF000429">
    <property type="entry name" value="Ac-CoA_Ac_transf"/>
    <property type="match status" value="1"/>
</dbReference>
<dbReference type="Pfam" id="PF00108">
    <property type="entry name" value="Thiolase_N"/>
    <property type="match status" value="1"/>
</dbReference>
<evidence type="ECO:0000256" key="8">
    <source>
        <dbReference type="PIRSR" id="PIRSR000429-1"/>
    </source>
</evidence>
<feature type="active site" description="Proton acceptor" evidence="8">
    <location>
        <position position="357"/>
    </location>
</feature>
<dbReference type="InterPro" id="IPR020615">
    <property type="entry name" value="Thiolase_acyl_enz_int_AS"/>
</dbReference>
<evidence type="ECO:0000313" key="12">
    <source>
        <dbReference type="EMBL" id="UEL46409.1"/>
    </source>
</evidence>
<protein>
    <recommendedName>
        <fullName evidence="6">Acetyl-CoA acetyltransferase</fullName>
        <ecNumber evidence="2">2.3.1.9</ecNumber>
    </recommendedName>
    <alternativeName>
        <fullName evidence="5">Acetoacetyl-CoA thiolase</fullName>
    </alternativeName>
</protein>
<organism evidence="12 13">
    <name type="scientific">Terrisporobacter hibernicus</name>
    <dbReference type="NCBI Taxonomy" id="2813371"/>
    <lineage>
        <taxon>Bacteria</taxon>
        <taxon>Bacillati</taxon>
        <taxon>Bacillota</taxon>
        <taxon>Clostridia</taxon>
        <taxon>Peptostreptococcales</taxon>
        <taxon>Peptostreptococcaceae</taxon>
        <taxon>Terrisporobacter</taxon>
    </lineage>
</organism>
<dbReference type="GO" id="GO:0003985">
    <property type="term" value="F:acetyl-CoA C-acetyltransferase activity"/>
    <property type="evidence" value="ECO:0007669"/>
    <property type="project" value="UniProtKB-EC"/>
</dbReference>
<comment type="similarity">
    <text evidence="1 9">Belongs to the thiolase-like superfamily. Thiolase family.</text>
</comment>
<dbReference type="PROSITE" id="PS00737">
    <property type="entry name" value="THIOLASE_2"/>
    <property type="match status" value="1"/>
</dbReference>
<dbReference type="PROSITE" id="PS00099">
    <property type="entry name" value="THIOLASE_3"/>
    <property type="match status" value="1"/>
</dbReference>
<keyword evidence="13" id="KW-1185">Reference proteome</keyword>
<dbReference type="PANTHER" id="PTHR18919:SF107">
    <property type="entry name" value="ACETYL-COA ACETYLTRANSFERASE, CYTOSOLIC"/>
    <property type="match status" value="1"/>
</dbReference>
<evidence type="ECO:0000259" key="11">
    <source>
        <dbReference type="Pfam" id="PF02803"/>
    </source>
</evidence>
<feature type="active site" description="Proton acceptor" evidence="8">
    <location>
        <position position="387"/>
    </location>
</feature>
<dbReference type="AlphaFoldDB" id="A0AAX2ZAT1"/>
<proteinExistence type="inferred from homology"/>
<dbReference type="InterPro" id="IPR020613">
    <property type="entry name" value="Thiolase_CS"/>
</dbReference>
<evidence type="ECO:0000259" key="10">
    <source>
        <dbReference type="Pfam" id="PF00108"/>
    </source>
</evidence>
<evidence type="ECO:0000256" key="1">
    <source>
        <dbReference type="ARBA" id="ARBA00010982"/>
    </source>
</evidence>
<evidence type="ECO:0000256" key="4">
    <source>
        <dbReference type="ARBA" id="ARBA00023315"/>
    </source>
</evidence>
<comment type="catalytic activity">
    <reaction evidence="7">
        <text>2 acetyl-CoA = acetoacetyl-CoA + CoA</text>
        <dbReference type="Rhea" id="RHEA:21036"/>
        <dbReference type="ChEBI" id="CHEBI:57286"/>
        <dbReference type="ChEBI" id="CHEBI:57287"/>
        <dbReference type="ChEBI" id="CHEBI:57288"/>
        <dbReference type="EC" id="2.3.1.9"/>
    </reaction>
</comment>
<dbReference type="InterPro" id="IPR002155">
    <property type="entry name" value="Thiolase"/>
</dbReference>
<dbReference type="EC" id="2.3.1.9" evidence="2"/>
<dbReference type="InterPro" id="IPR020617">
    <property type="entry name" value="Thiolase_C"/>
</dbReference>